<dbReference type="Proteomes" id="UP000034785">
    <property type="component" value="Unassembled WGS sequence"/>
</dbReference>
<protein>
    <submittedName>
        <fullName evidence="1">Uncharacterized protein</fullName>
    </submittedName>
</protein>
<reference evidence="1 2" key="1">
    <citation type="journal article" date="2015" name="Nature">
        <title>rRNA introns, odd ribosomes, and small enigmatic genomes across a large radiation of phyla.</title>
        <authorList>
            <person name="Brown C.T."/>
            <person name="Hug L.A."/>
            <person name="Thomas B.C."/>
            <person name="Sharon I."/>
            <person name="Castelle C.J."/>
            <person name="Singh A."/>
            <person name="Wilkins M.J."/>
            <person name="Williams K.H."/>
            <person name="Banfield J.F."/>
        </authorList>
    </citation>
    <scope>NUCLEOTIDE SEQUENCE [LARGE SCALE GENOMIC DNA]</scope>
</reference>
<accession>A0A0G1DEK3</accession>
<evidence type="ECO:0000313" key="1">
    <source>
        <dbReference type="EMBL" id="KKS69261.1"/>
    </source>
</evidence>
<name>A0A0G1DEK3_9BACT</name>
<evidence type="ECO:0000313" key="2">
    <source>
        <dbReference type="Proteomes" id="UP000034785"/>
    </source>
</evidence>
<dbReference type="EMBL" id="LCEJ01000059">
    <property type="protein sequence ID" value="KKS69261.1"/>
    <property type="molecule type" value="Genomic_DNA"/>
</dbReference>
<dbReference type="AlphaFoldDB" id="A0A0G1DEK3"/>
<sequence length="49" mass="5613">MKFAPPQAGLAEGEQQEKLWTKRNEVRRGSPKLFNIDFGKFGWGMLVAF</sequence>
<gene>
    <name evidence="1" type="ORF">UV41_C0059G0005</name>
</gene>
<organism evidence="1 2">
    <name type="scientific">Candidatus Daviesbacteria bacterium GW2011_GWA2_42_7</name>
    <dbReference type="NCBI Taxonomy" id="1618425"/>
    <lineage>
        <taxon>Bacteria</taxon>
        <taxon>Candidatus Daviesiibacteriota</taxon>
    </lineage>
</organism>
<proteinExistence type="predicted"/>
<comment type="caution">
    <text evidence="1">The sequence shown here is derived from an EMBL/GenBank/DDBJ whole genome shotgun (WGS) entry which is preliminary data.</text>
</comment>